<accession>A0ABT7V0S5</accession>
<feature type="domain" description="DUF6788" evidence="2">
    <location>
        <begin position="16"/>
        <end position="69"/>
    </location>
</feature>
<dbReference type="RefSeq" id="WP_289510313.1">
    <property type="nucleotide sequence ID" value="NZ_JAUDEA010000001.1"/>
</dbReference>
<reference evidence="4" key="1">
    <citation type="submission" date="2023-06" db="EMBL/GenBank/DDBJ databases">
        <title>Identification and characterization of horizontal gene transfer across gut microbiota members of farm animals based on homology search.</title>
        <authorList>
            <person name="Zeman M."/>
            <person name="Kubasova T."/>
            <person name="Jahodarova E."/>
            <person name="Nykrynova M."/>
            <person name="Rychlik I."/>
        </authorList>
    </citation>
    <scope>NUCLEOTIDE SEQUENCE [LARGE SCALE GENOMIC DNA]</scope>
    <source>
        <strain evidence="4">153_Feed</strain>
    </source>
</reference>
<proteinExistence type="predicted"/>
<organism evidence="3 4">
    <name type="scientific">Thermophilibacter provencensis</name>
    <dbReference type="NCBI Taxonomy" id="1852386"/>
    <lineage>
        <taxon>Bacteria</taxon>
        <taxon>Bacillati</taxon>
        <taxon>Actinomycetota</taxon>
        <taxon>Coriobacteriia</taxon>
        <taxon>Coriobacteriales</taxon>
        <taxon>Atopobiaceae</taxon>
        <taxon>Thermophilibacter</taxon>
    </lineage>
</organism>
<evidence type="ECO:0000313" key="4">
    <source>
        <dbReference type="Proteomes" id="UP001529256"/>
    </source>
</evidence>
<evidence type="ECO:0000256" key="1">
    <source>
        <dbReference type="SAM" id="Coils"/>
    </source>
</evidence>
<keyword evidence="4" id="KW-1185">Reference proteome</keyword>
<dbReference type="Pfam" id="PF20586">
    <property type="entry name" value="DUF6788"/>
    <property type="match status" value="1"/>
</dbReference>
<evidence type="ECO:0000313" key="3">
    <source>
        <dbReference type="EMBL" id="MDM8270210.1"/>
    </source>
</evidence>
<comment type="caution">
    <text evidence="3">The sequence shown here is derived from an EMBL/GenBank/DDBJ whole genome shotgun (WGS) entry which is preliminary data.</text>
</comment>
<dbReference type="EMBL" id="JAUDEA010000001">
    <property type="protein sequence ID" value="MDM8270210.1"/>
    <property type="molecule type" value="Genomic_DNA"/>
</dbReference>
<keyword evidence="1" id="KW-0175">Coiled coil</keyword>
<feature type="coiled-coil region" evidence="1">
    <location>
        <begin position="68"/>
        <end position="95"/>
    </location>
</feature>
<dbReference type="Proteomes" id="UP001529256">
    <property type="component" value="Unassembled WGS sequence"/>
</dbReference>
<dbReference type="InterPro" id="IPR046738">
    <property type="entry name" value="DUF6788"/>
</dbReference>
<gene>
    <name evidence="3" type="ORF">QUW25_00695</name>
</gene>
<protein>
    <recommendedName>
        <fullName evidence="2">DUF6788 domain-containing protein</fullName>
    </recommendedName>
</protein>
<name>A0ABT7V0S5_9ACTN</name>
<reference evidence="3 4" key="2">
    <citation type="submission" date="2023-06" db="EMBL/GenBank/DDBJ databases">
        <title>Identification and characterization of horizontal gene transfer across gut microbiota members of farm animals based on homology search.</title>
        <authorList>
            <person name="Schwarzerova J."/>
            <person name="Nykrynova M."/>
            <person name="Jureckova K."/>
            <person name="Cejkova D."/>
            <person name="Rychlik I."/>
        </authorList>
    </citation>
    <scope>NUCLEOTIDE SEQUENCE [LARGE SCALE GENOMIC DNA]</scope>
    <source>
        <strain evidence="3 4">153_Feed</strain>
    </source>
</reference>
<evidence type="ECO:0000259" key="2">
    <source>
        <dbReference type="Pfam" id="PF20586"/>
    </source>
</evidence>
<sequence length="158" mass="18222">MSVLEDVLREEYARSLRLGHLMEKELASLPKGSVRVRMIRGREYYYLNHREGDRVLSDYIPASEVEVVRTMVARRKELKAALKEQERSRKQIERALGGRPDVDVREESAAGDSTAHFGCFQISEMKKHVSNFEARFEAEHGIGETFDNVEQFMTSLDD</sequence>